<dbReference type="EMBL" id="GBXM01084942">
    <property type="protein sequence ID" value="JAH23635.1"/>
    <property type="molecule type" value="Transcribed_RNA"/>
</dbReference>
<reference evidence="1" key="2">
    <citation type="journal article" date="2015" name="Fish Shellfish Immunol.">
        <title>Early steps in the European eel (Anguilla anguilla)-Vibrio vulnificus interaction in the gills: Role of the RtxA13 toxin.</title>
        <authorList>
            <person name="Callol A."/>
            <person name="Pajuelo D."/>
            <person name="Ebbesson L."/>
            <person name="Teles M."/>
            <person name="MacKenzie S."/>
            <person name="Amaro C."/>
        </authorList>
    </citation>
    <scope>NUCLEOTIDE SEQUENCE</scope>
</reference>
<name>A0A0E9UU45_ANGAN</name>
<protein>
    <submittedName>
        <fullName evidence="1">Uncharacterized protein</fullName>
    </submittedName>
</protein>
<organism evidence="1">
    <name type="scientific">Anguilla anguilla</name>
    <name type="common">European freshwater eel</name>
    <name type="synonym">Muraena anguilla</name>
    <dbReference type="NCBI Taxonomy" id="7936"/>
    <lineage>
        <taxon>Eukaryota</taxon>
        <taxon>Metazoa</taxon>
        <taxon>Chordata</taxon>
        <taxon>Craniata</taxon>
        <taxon>Vertebrata</taxon>
        <taxon>Euteleostomi</taxon>
        <taxon>Actinopterygii</taxon>
        <taxon>Neopterygii</taxon>
        <taxon>Teleostei</taxon>
        <taxon>Anguilliformes</taxon>
        <taxon>Anguillidae</taxon>
        <taxon>Anguilla</taxon>
    </lineage>
</organism>
<proteinExistence type="predicted"/>
<dbReference type="AlphaFoldDB" id="A0A0E9UU45"/>
<sequence length="31" mass="3442">MELKRSSFTLLSHSMSHVVHNLQVSSTGKLS</sequence>
<evidence type="ECO:0000313" key="1">
    <source>
        <dbReference type="EMBL" id="JAH69261.1"/>
    </source>
</evidence>
<accession>A0A0E9UU45</accession>
<reference evidence="1" key="1">
    <citation type="submission" date="2014-11" db="EMBL/GenBank/DDBJ databases">
        <authorList>
            <person name="Amaro Gonzalez C."/>
        </authorList>
    </citation>
    <scope>NUCLEOTIDE SEQUENCE</scope>
</reference>
<dbReference type="EMBL" id="GBXM01039316">
    <property type="protein sequence ID" value="JAH69261.1"/>
    <property type="molecule type" value="Transcribed_RNA"/>
</dbReference>